<proteinExistence type="predicted"/>
<keyword evidence="2" id="KW-1185">Reference proteome</keyword>
<sequence length="197" mass="23028">LRHVSLGEEGDEKNVPQSRDDTIGDLIKIIHFEMIKEKVLNDKKIYIYSLHIQNCISLRVHVKNDFIPKFDKCKKIAKKRLEYFSLGGRDDLKVDRTISFSKNASEFDMIDKQWDKRLTDWKTQIAELRNKFPMLSYYTVNDMLFLRDLLLSYNQRAEKAQFLGPLVSKISFIDPNVTTTEIETAIKSIKVAPFFSS</sequence>
<gene>
    <name evidence="1" type="ORF">RFI_19101</name>
</gene>
<dbReference type="Proteomes" id="UP000023152">
    <property type="component" value="Unassembled WGS sequence"/>
</dbReference>
<dbReference type="EMBL" id="ASPP01015355">
    <property type="protein sequence ID" value="ETO18180.1"/>
    <property type="molecule type" value="Genomic_DNA"/>
</dbReference>
<protein>
    <submittedName>
        <fullName evidence="1">Uncharacterized protein</fullName>
    </submittedName>
</protein>
<dbReference type="AlphaFoldDB" id="X6MYN0"/>
<evidence type="ECO:0000313" key="1">
    <source>
        <dbReference type="EMBL" id="ETO18180.1"/>
    </source>
</evidence>
<name>X6MYN0_RETFI</name>
<organism evidence="1 2">
    <name type="scientific">Reticulomyxa filosa</name>
    <dbReference type="NCBI Taxonomy" id="46433"/>
    <lineage>
        <taxon>Eukaryota</taxon>
        <taxon>Sar</taxon>
        <taxon>Rhizaria</taxon>
        <taxon>Retaria</taxon>
        <taxon>Foraminifera</taxon>
        <taxon>Monothalamids</taxon>
        <taxon>Reticulomyxidae</taxon>
        <taxon>Reticulomyxa</taxon>
    </lineage>
</organism>
<reference evidence="1 2" key="1">
    <citation type="journal article" date="2013" name="Curr. Biol.">
        <title>The Genome of the Foraminiferan Reticulomyxa filosa.</title>
        <authorList>
            <person name="Glockner G."/>
            <person name="Hulsmann N."/>
            <person name="Schleicher M."/>
            <person name="Noegel A.A."/>
            <person name="Eichinger L."/>
            <person name="Gallinger C."/>
            <person name="Pawlowski J."/>
            <person name="Sierra R."/>
            <person name="Euteneuer U."/>
            <person name="Pillet L."/>
            <person name="Moustafa A."/>
            <person name="Platzer M."/>
            <person name="Groth M."/>
            <person name="Szafranski K."/>
            <person name="Schliwa M."/>
        </authorList>
    </citation>
    <scope>NUCLEOTIDE SEQUENCE [LARGE SCALE GENOMIC DNA]</scope>
</reference>
<evidence type="ECO:0000313" key="2">
    <source>
        <dbReference type="Proteomes" id="UP000023152"/>
    </source>
</evidence>
<comment type="caution">
    <text evidence="1">The sequence shown here is derived from an EMBL/GenBank/DDBJ whole genome shotgun (WGS) entry which is preliminary data.</text>
</comment>
<feature type="non-terminal residue" evidence="1">
    <location>
        <position position="1"/>
    </location>
</feature>
<accession>X6MYN0</accession>